<evidence type="ECO:0000313" key="1">
    <source>
        <dbReference type="EMBL" id="KHN75087.1"/>
    </source>
</evidence>
<feature type="non-terminal residue" evidence="1">
    <location>
        <position position="1"/>
    </location>
</feature>
<sequence>KGQESILPKHCIRCFTRVLKISPCSQTGPERWRTGFLRIFKRSSAPKQMGSRTRSGQQATGCRPVPYTTYWHSKLSPSSAVEDSWSTTSAGVVSSVVTITSLVVWLVGGNASVVVAFVCMDSVSRAVPLKEYLVEPYLGCLLRSVELLLRRYSQQSTLLRFRLQLPFLL</sequence>
<feature type="non-terminal residue" evidence="1">
    <location>
        <position position="169"/>
    </location>
</feature>
<keyword evidence="2" id="KW-1185">Reference proteome</keyword>
<name>A0A0B2V0Z9_TOXCA</name>
<evidence type="ECO:0000313" key="2">
    <source>
        <dbReference type="Proteomes" id="UP000031036"/>
    </source>
</evidence>
<gene>
    <name evidence="1" type="ORF">Tcan_01741</name>
</gene>
<reference evidence="1 2" key="1">
    <citation type="submission" date="2014-11" db="EMBL/GenBank/DDBJ databases">
        <title>Genetic blueprint of the zoonotic pathogen Toxocara canis.</title>
        <authorList>
            <person name="Zhu X.-Q."/>
            <person name="Korhonen P.K."/>
            <person name="Cai H."/>
            <person name="Young N.D."/>
            <person name="Nejsum P."/>
            <person name="von Samson-Himmelstjerna G."/>
            <person name="Boag P.R."/>
            <person name="Tan P."/>
            <person name="Li Q."/>
            <person name="Min J."/>
            <person name="Yang Y."/>
            <person name="Wang X."/>
            <person name="Fang X."/>
            <person name="Hall R.S."/>
            <person name="Hofmann A."/>
            <person name="Sternberg P.W."/>
            <person name="Jex A.R."/>
            <person name="Gasser R.B."/>
        </authorList>
    </citation>
    <scope>NUCLEOTIDE SEQUENCE [LARGE SCALE GENOMIC DNA]</scope>
    <source>
        <strain evidence="1">PN_DK_2014</strain>
    </source>
</reference>
<accession>A0A0B2V0Z9</accession>
<dbReference type="Proteomes" id="UP000031036">
    <property type="component" value="Unassembled WGS sequence"/>
</dbReference>
<proteinExistence type="predicted"/>
<dbReference type="AlphaFoldDB" id="A0A0B2V0Z9"/>
<dbReference type="EMBL" id="JPKZ01002783">
    <property type="protein sequence ID" value="KHN75087.1"/>
    <property type="molecule type" value="Genomic_DNA"/>
</dbReference>
<organism evidence="1 2">
    <name type="scientific">Toxocara canis</name>
    <name type="common">Canine roundworm</name>
    <dbReference type="NCBI Taxonomy" id="6265"/>
    <lineage>
        <taxon>Eukaryota</taxon>
        <taxon>Metazoa</taxon>
        <taxon>Ecdysozoa</taxon>
        <taxon>Nematoda</taxon>
        <taxon>Chromadorea</taxon>
        <taxon>Rhabditida</taxon>
        <taxon>Spirurina</taxon>
        <taxon>Ascaridomorpha</taxon>
        <taxon>Ascaridoidea</taxon>
        <taxon>Toxocaridae</taxon>
        <taxon>Toxocara</taxon>
    </lineage>
</organism>
<comment type="caution">
    <text evidence="1">The sequence shown here is derived from an EMBL/GenBank/DDBJ whole genome shotgun (WGS) entry which is preliminary data.</text>
</comment>
<protein>
    <submittedName>
        <fullName evidence="1">Uncharacterized protein</fullName>
    </submittedName>
</protein>